<comment type="caution">
    <text evidence="1">The sequence shown here is derived from an EMBL/GenBank/DDBJ whole genome shotgun (WGS) entry which is preliminary data.</text>
</comment>
<gene>
    <name evidence="1" type="ORF">RE6C_03612</name>
</gene>
<organism evidence="1 2">
    <name type="scientific">Rhodopirellula europaea 6C</name>
    <dbReference type="NCBI Taxonomy" id="1263867"/>
    <lineage>
        <taxon>Bacteria</taxon>
        <taxon>Pseudomonadati</taxon>
        <taxon>Planctomycetota</taxon>
        <taxon>Planctomycetia</taxon>
        <taxon>Pirellulales</taxon>
        <taxon>Pirellulaceae</taxon>
        <taxon>Rhodopirellula</taxon>
    </lineage>
</organism>
<dbReference type="AlphaFoldDB" id="M2A5Q3"/>
<dbReference type="PATRIC" id="fig|1263867.3.peg.3867"/>
<evidence type="ECO:0000313" key="2">
    <source>
        <dbReference type="Proteomes" id="UP000011529"/>
    </source>
</evidence>
<reference evidence="1" key="2">
    <citation type="journal article" date="2013" name="Mar. Genomics">
        <title>Expression of sulfatases in Rhodopirellula baltica and the diversity of sulfatases in the genus Rhodopirellula.</title>
        <authorList>
            <person name="Wegner C.E."/>
            <person name="Richter-Heitmann T."/>
            <person name="Klindworth A."/>
            <person name="Klockow C."/>
            <person name="Richter M."/>
            <person name="Achstetter T."/>
            <person name="Glockner F.O."/>
            <person name="Harder J."/>
        </authorList>
    </citation>
    <scope>NUCLEOTIDE SEQUENCE [LARGE SCALE GENOMIC DNA]</scope>
    <source>
        <strain evidence="1">6C</strain>
    </source>
</reference>
<proteinExistence type="predicted"/>
<accession>M2A5Q3</accession>
<name>M2A5Q3_9BACT</name>
<dbReference type="Proteomes" id="UP000011529">
    <property type="component" value="Unassembled WGS sequence"/>
</dbReference>
<sequence length="51" mass="5721">MATDTTHSARALFHRKPNGEWFGEEARNEPVVDMHEACQEPGIAQEGLNNK</sequence>
<dbReference type="EMBL" id="ANMO01000167">
    <property type="protein sequence ID" value="EMB15646.1"/>
    <property type="molecule type" value="Genomic_DNA"/>
</dbReference>
<reference evidence="1" key="1">
    <citation type="submission" date="2012-11" db="EMBL/GenBank/DDBJ databases">
        <title>Permanent draft genomes of Rhodopirellula europaea strain SH398 and 6C.</title>
        <authorList>
            <person name="Richter M."/>
            <person name="Richter-Heitmann T."/>
            <person name="Frank C."/>
            <person name="Harder J."/>
            <person name="Glockner F.O."/>
        </authorList>
    </citation>
    <scope>NUCLEOTIDE SEQUENCE</scope>
    <source>
        <strain evidence="1">6C</strain>
    </source>
</reference>
<protein>
    <submittedName>
        <fullName evidence="1">Uncharacterized protein</fullName>
    </submittedName>
</protein>
<evidence type="ECO:0000313" key="1">
    <source>
        <dbReference type="EMBL" id="EMB15646.1"/>
    </source>
</evidence>
<keyword evidence="2" id="KW-1185">Reference proteome</keyword>